<evidence type="ECO:0000259" key="15">
    <source>
        <dbReference type="PROSITE" id="PS51181"/>
    </source>
</evidence>
<dbReference type="PROSITE" id="PS51182">
    <property type="entry name" value="C2_TENSIN"/>
    <property type="match status" value="1"/>
</dbReference>
<gene>
    <name evidence="17" type="primary">TNS3</name>
</gene>
<dbReference type="Gene3D" id="3.30.505.10">
    <property type="entry name" value="SH2 domain"/>
    <property type="match status" value="1"/>
</dbReference>
<dbReference type="InterPro" id="IPR013625">
    <property type="entry name" value="PTB"/>
</dbReference>
<dbReference type="InterPro" id="IPR006020">
    <property type="entry name" value="PTB/PI_dom"/>
</dbReference>
<keyword evidence="7" id="KW-0965">Cell junction</keyword>
<evidence type="ECO:0000256" key="5">
    <source>
        <dbReference type="ARBA" id="ARBA00022801"/>
    </source>
</evidence>
<dbReference type="SMART" id="SM00462">
    <property type="entry name" value="PTB"/>
    <property type="match status" value="1"/>
</dbReference>
<comment type="similarity">
    <text evidence="3">Belongs to the PTEN phosphatase protein family.</text>
</comment>
<dbReference type="PANTHER" id="PTHR45734:SF5">
    <property type="entry name" value="TENSIN-3"/>
    <property type="match status" value="1"/>
</dbReference>
<dbReference type="PROSITE" id="PS50056">
    <property type="entry name" value="TYR_PHOSPHATASE_2"/>
    <property type="match status" value="1"/>
</dbReference>
<dbReference type="Ensembl" id="ENSLCAT00010021573.1">
    <property type="protein sequence ID" value="ENSLCAP00010021111.1"/>
    <property type="gene ID" value="ENSLCAG00010009939.1"/>
</dbReference>
<evidence type="ECO:0000259" key="13">
    <source>
        <dbReference type="PROSITE" id="PS50001"/>
    </source>
</evidence>
<dbReference type="PANTHER" id="PTHR45734">
    <property type="entry name" value="TENSIN"/>
    <property type="match status" value="1"/>
</dbReference>
<name>A0A4W6D8D5_LATCA</name>
<dbReference type="SUPFAM" id="SSF55550">
    <property type="entry name" value="SH2 domain"/>
    <property type="match status" value="1"/>
</dbReference>
<feature type="compositionally biased region" description="Low complexity" evidence="11">
    <location>
        <begin position="550"/>
        <end position="565"/>
    </location>
</feature>
<dbReference type="SUPFAM" id="SSF52799">
    <property type="entry name" value="(Phosphotyrosine protein) phosphatases II"/>
    <property type="match status" value="1"/>
</dbReference>
<feature type="domain" description="PID" evidence="12">
    <location>
        <begin position="1128"/>
        <end position="1253"/>
    </location>
</feature>
<feature type="domain" description="Tyrosine specific protein phosphatases" evidence="14">
    <location>
        <begin position="103"/>
        <end position="142"/>
    </location>
</feature>
<dbReference type="FunFam" id="2.30.29.30:FF:000039">
    <property type="entry name" value="Tensin 1"/>
    <property type="match status" value="1"/>
</dbReference>
<proteinExistence type="inferred from homology"/>
<evidence type="ECO:0000259" key="12">
    <source>
        <dbReference type="PROSITE" id="PS01179"/>
    </source>
</evidence>
<dbReference type="PROSITE" id="PS01179">
    <property type="entry name" value="PID"/>
    <property type="match status" value="1"/>
</dbReference>
<dbReference type="Gene3D" id="2.60.40.1110">
    <property type="match status" value="1"/>
</dbReference>
<feature type="compositionally biased region" description="Basic and acidic residues" evidence="11">
    <location>
        <begin position="935"/>
        <end position="945"/>
    </location>
</feature>
<sequence>MEEGYELDLTYITERIIAVSFPRGCSEEIYSHNLKDVTRMLKSKHADNYLIINLSERRHDLSKMNPKTLDTGWPDLHAPPLDKICTICKAMESWLNADPLHVVVIHCRGGKGRIGVVISSFVHFTDVSASADQALDRFAMRKYYDDKVSALMTPSQKRYVWILNSLLSGSMKINASPLFLHCVILHGIPNFDTTGVCRPYIKVYQGMQAVYSSGIYHIGPGHRDRVCITLEPAQLLKGDIMIKCYHKSDLTSEREVIFRLQFHTGAVQGYNLMFEKEDMESASKDPRFPDYGKVELVFSEGPERIPGADRWQNGADVIVDYNTADPLTRWDSYQNICDGEGLTQDKAANKRSPGASVEATLGRGARTTSTTSSPDHSDHALSVSSDSGLSSTSLWADRPTPVNSSATVAVRANQGPSQQEKVQLKRLLSGFGLEDPSLEEMDDQGPMVGIQQVVPAQVHINGDPRPRERETDILDDEVITGHDLHSVDSLGTLSSSCHKSSQNSLLSDGFGSPGGEEQQSQSQHHLHHPAPPPMEEYERAYAEGRRGCLSSRSNSVASSNPSSAPMPKQHVYRQGSYSTQSWVRQQQMVTAQHLIYMPEEGNDTERYPGSKQGSSSPKVGLPAEAQGHTRDTTVDALRNAPPHHKEQKTINNNNNKQDEEFKSLTMDIDNSIDQLNQLIMDLDPTFMPVAGHSSSIKRNGSAHVNSSVGKCSNGINLRFSDNNAATLTNTQQTGKIVRQSGCGCMHLCVCVFCLFQHPMLYRTDSADYRAQGPDMDSGVEAGSDMTPPTPAFPISPPTPYGKYYTFPSWPEHPVLTRHSSLSSYTSTRQPLPHSMSLDYSHHSPPLHHPHIHPAPNAHSSPRSSQRSRMARYALSHSPAQSFDEQDDSGVSYGMDCPNSSSSLLGNGGMDRDLLTSVEVQNRSHQMPQIQPPLLPEKKRASDGEHSLGTASPALSGFSSPHSGSSVSIPFPNVLPDLSTQTPGTASPLKQVTVKFVQDTSKFWYKPDISRDQAISVLKDKEPGCFIVRDSHSFRGAYGLAMKVATPPPSVLQQTKKGGDLSNELVRHFLIECTQKGVRLKGCPNEPYFGSLTALVCQHSITPLALPCKLIIPDRGKHSHTLTEFSCNVWYLGSVEMESLTGVQAVQKATSMTLSSNPLPTSTVVHFKVSSQGITLTDNQRKLFFRRHYNVNTVIYCALDPQDRKWKKDGCPSAKIFGFVARKTGTSMDNICHLFAEHDPEQPASAIVNFVSKVMIGSQKSK</sequence>
<dbReference type="PROSITE" id="PS51181">
    <property type="entry name" value="PPASE_TENSIN"/>
    <property type="match status" value="1"/>
</dbReference>
<feature type="compositionally biased region" description="Polar residues" evidence="11">
    <location>
        <begin position="820"/>
        <end position="829"/>
    </location>
</feature>
<feature type="region of interest" description="Disordered" evidence="11">
    <location>
        <begin position="600"/>
        <end position="629"/>
    </location>
</feature>
<evidence type="ECO:0000256" key="10">
    <source>
        <dbReference type="PROSITE-ProRule" id="PRU00191"/>
    </source>
</evidence>
<evidence type="ECO:0000313" key="18">
    <source>
        <dbReference type="Proteomes" id="UP000314980"/>
    </source>
</evidence>
<keyword evidence="9" id="KW-0966">Cell projection</keyword>
<evidence type="ECO:0000256" key="9">
    <source>
        <dbReference type="ARBA" id="ARBA00023273"/>
    </source>
</evidence>
<dbReference type="InterPro" id="IPR011993">
    <property type="entry name" value="PH-like_dom_sf"/>
</dbReference>
<evidence type="ECO:0000259" key="14">
    <source>
        <dbReference type="PROSITE" id="PS50056"/>
    </source>
</evidence>
<keyword evidence="4" id="KW-0597">Phosphoprotein</keyword>
<evidence type="ECO:0000256" key="6">
    <source>
        <dbReference type="ARBA" id="ARBA00022912"/>
    </source>
</evidence>
<evidence type="ECO:0000313" key="17">
    <source>
        <dbReference type="Ensembl" id="ENSLCAP00010021111.1"/>
    </source>
</evidence>
<feature type="compositionally biased region" description="Basic and acidic residues" evidence="11">
    <location>
        <begin position="536"/>
        <end position="546"/>
    </location>
</feature>
<dbReference type="InterPro" id="IPR035892">
    <property type="entry name" value="C2_domain_sf"/>
</dbReference>
<dbReference type="InterPro" id="IPR033929">
    <property type="entry name" value="Tensin_PTB"/>
</dbReference>
<feature type="domain" description="C2 tensin-type" evidence="16">
    <location>
        <begin position="175"/>
        <end position="301"/>
    </location>
</feature>
<dbReference type="GeneTree" id="ENSGT00940000156328"/>
<feature type="compositionally biased region" description="Low complexity" evidence="11">
    <location>
        <begin position="381"/>
        <end position="394"/>
    </location>
</feature>
<keyword evidence="6" id="KW-0904">Protein phosphatase</keyword>
<dbReference type="CDD" id="cd01213">
    <property type="entry name" value="PTB_tensin"/>
    <property type="match status" value="1"/>
</dbReference>
<dbReference type="InterPro" id="IPR000980">
    <property type="entry name" value="SH2"/>
</dbReference>
<evidence type="ECO:0000256" key="3">
    <source>
        <dbReference type="ARBA" id="ARBA00007881"/>
    </source>
</evidence>
<feature type="region of interest" description="Disordered" evidence="11">
    <location>
        <begin position="772"/>
        <end position="794"/>
    </location>
</feature>
<dbReference type="SMART" id="SM00252">
    <property type="entry name" value="SH2"/>
    <property type="match status" value="1"/>
</dbReference>
<evidence type="ECO:0000256" key="4">
    <source>
        <dbReference type="ARBA" id="ARBA00022553"/>
    </source>
</evidence>
<dbReference type="InterPro" id="IPR029021">
    <property type="entry name" value="Prot-tyrosine_phosphatase-like"/>
</dbReference>
<dbReference type="GO" id="GO:0042995">
    <property type="term" value="C:cell projection"/>
    <property type="evidence" value="ECO:0007669"/>
    <property type="project" value="UniProtKB-SubCell"/>
</dbReference>
<reference evidence="17" key="3">
    <citation type="submission" date="2025-09" db="UniProtKB">
        <authorList>
            <consortium name="Ensembl"/>
        </authorList>
    </citation>
    <scope>IDENTIFICATION</scope>
</reference>
<evidence type="ECO:0000256" key="8">
    <source>
        <dbReference type="ARBA" id="ARBA00022999"/>
    </source>
</evidence>
<dbReference type="GO" id="GO:0004721">
    <property type="term" value="F:phosphoprotein phosphatase activity"/>
    <property type="evidence" value="ECO:0007669"/>
    <property type="project" value="UniProtKB-KW"/>
</dbReference>
<dbReference type="GO" id="GO:0005925">
    <property type="term" value="C:focal adhesion"/>
    <property type="evidence" value="ECO:0007669"/>
    <property type="project" value="UniProtKB-SubCell"/>
</dbReference>
<dbReference type="CDD" id="cd09927">
    <property type="entry name" value="SH2_Tensin_like"/>
    <property type="match status" value="1"/>
</dbReference>
<dbReference type="InterPro" id="IPR000387">
    <property type="entry name" value="Tyr_Pase_dom"/>
</dbReference>
<dbReference type="SUPFAM" id="SSF50729">
    <property type="entry name" value="PH domain-like"/>
    <property type="match status" value="1"/>
</dbReference>
<dbReference type="AlphaFoldDB" id="A0A4W6D8D5"/>
<dbReference type="InterPro" id="IPR003595">
    <property type="entry name" value="Tyr_Pase_cat"/>
</dbReference>
<dbReference type="FunFam" id="3.30.505.10:FF:000002">
    <property type="entry name" value="Tensin 1"/>
    <property type="match status" value="1"/>
</dbReference>
<protein>
    <submittedName>
        <fullName evidence="17">Tensin 3</fullName>
    </submittedName>
</protein>
<dbReference type="InterPro" id="IPR036860">
    <property type="entry name" value="SH2_dom_sf"/>
</dbReference>
<comment type="subcellular location">
    <subcellularLocation>
        <location evidence="1">Cell junction</location>
        <location evidence="1">Focal adhesion</location>
    </subcellularLocation>
    <subcellularLocation>
        <location evidence="2">Cell projection</location>
    </subcellularLocation>
</comment>
<dbReference type="InterPro" id="IPR051484">
    <property type="entry name" value="Tensin_PTEN_phosphatase"/>
</dbReference>
<keyword evidence="18" id="KW-1185">Reference proteome</keyword>
<dbReference type="Pfam" id="PF00017">
    <property type="entry name" value="SH2"/>
    <property type="match status" value="1"/>
</dbReference>
<keyword evidence="8 10" id="KW-0727">SH2 domain</keyword>
<feature type="domain" description="Phosphatase tensin-type" evidence="15">
    <location>
        <begin position="1"/>
        <end position="170"/>
    </location>
</feature>
<feature type="compositionally biased region" description="Polar residues" evidence="11">
    <location>
        <begin position="917"/>
        <end position="928"/>
    </location>
</feature>
<dbReference type="SUPFAM" id="SSF49562">
    <property type="entry name" value="C2 domain (Calcium/lipid-binding domain, CaLB)"/>
    <property type="match status" value="1"/>
</dbReference>
<dbReference type="FunFam" id="3.90.190.10:FF:000010">
    <property type="entry name" value="tensin-1 isoform X2"/>
    <property type="match status" value="1"/>
</dbReference>
<feature type="region of interest" description="Disordered" evidence="11">
    <location>
        <begin position="820"/>
        <end position="961"/>
    </location>
</feature>
<accession>A0A4W6D8D5</accession>
<dbReference type="SMART" id="SM01326">
    <property type="entry name" value="PTEN_C2"/>
    <property type="match status" value="1"/>
</dbReference>
<dbReference type="Pfam" id="PF08416">
    <property type="entry name" value="PTB"/>
    <property type="match status" value="1"/>
</dbReference>
<feature type="region of interest" description="Disordered" evidence="11">
    <location>
        <begin position="493"/>
        <end position="569"/>
    </location>
</feature>
<dbReference type="InterPro" id="IPR029023">
    <property type="entry name" value="Tensin_phosphatase"/>
</dbReference>
<organism evidence="17 18">
    <name type="scientific">Lates calcarifer</name>
    <name type="common">Barramundi</name>
    <name type="synonym">Holocentrus calcarifer</name>
    <dbReference type="NCBI Taxonomy" id="8187"/>
    <lineage>
        <taxon>Eukaryota</taxon>
        <taxon>Metazoa</taxon>
        <taxon>Chordata</taxon>
        <taxon>Craniata</taxon>
        <taxon>Vertebrata</taxon>
        <taxon>Euteleostomi</taxon>
        <taxon>Actinopterygii</taxon>
        <taxon>Neopterygii</taxon>
        <taxon>Teleostei</taxon>
        <taxon>Neoteleostei</taxon>
        <taxon>Acanthomorphata</taxon>
        <taxon>Carangaria</taxon>
        <taxon>Carangaria incertae sedis</taxon>
        <taxon>Centropomidae</taxon>
        <taxon>Lates</taxon>
    </lineage>
</organism>
<dbReference type="Gene3D" id="3.90.190.10">
    <property type="entry name" value="Protein tyrosine phosphatase superfamily"/>
    <property type="match status" value="1"/>
</dbReference>
<feature type="region of interest" description="Disordered" evidence="11">
    <location>
        <begin position="344"/>
        <end position="401"/>
    </location>
</feature>
<dbReference type="Pfam" id="PF10409">
    <property type="entry name" value="PTEN_C2"/>
    <property type="match status" value="1"/>
</dbReference>
<evidence type="ECO:0000259" key="16">
    <source>
        <dbReference type="PROSITE" id="PS51182"/>
    </source>
</evidence>
<dbReference type="PROSITE" id="PS50001">
    <property type="entry name" value="SH2"/>
    <property type="match status" value="1"/>
</dbReference>
<evidence type="ECO:0000256" key="1">
    <source>
        <dbReference type="ARBA" id="ARBA00004246"/>
    </source>
</evidence>
<feature type="compositionally biased region" description="Polar residues" evidence="11">
    <location>
        <begin position="493"/>
        <end position="506"/>
    </location>
</feature>
<reference evidence="17" key="2">
    <citation type="submission" date="2025-08" db="UniProtKB">
        <authorList>
            <consortium name="Ensembl"/>
        </authorList>
    </citation>
    <scope>IDENTIFICATION</scope>
</reference>
<keyword evidence="5" id="KW-0378">Hydrolase</keyword>
<feature type="domain" description="SH2" evidence="13">
    <location>
        <begin position="1003"/>
        <end position="1113"/>
    </location>
</feature>
<dbReference type="Gene3D" id="2.30.29.30">
    <property type="entry name" value="Pleckstrin-homology domain (PH domain)/Phosphotyrosine-binding domain (PTB)"/>
    <property type="match status" value="1"/>
</dbReference>
<evidence type="ECO:0000256" key="11">
    <source>
        <dbReference type="SAM" id="MobiDB-lite"/>
    </source>
</evidence>
<dbReference type="InterPro" id="IPR035012">
    <property type="entry name" value="Tensin-like_SH2"/>
</dbReference>
<dbReference type="SMART" id="SM00404">
    <property type="entry name" value="PTPc_motif"/>
    <property type="match status" value="1"/>
</dbReference>
<evidence type="ECO:0000256" key="2">
    <source>
        <dbReference type="ARBA" id="ARBA00004316"/>
    </source>
</evidence>
<evidence type="ECO:0000256" key="7">
    <source>
        <dbReference type="ARBA" id="ARBA00022949"/>
    </source>
</evidence>
<dbReference type="InterPro" id="IPR014020">
    <property type="entry name" value="Tensin_C2-dom"/>
</dbReference>
<dbReference type="Proteomes" id="UP000314980">
    <property type="component" value="Unassembled WGS sequence"/>
</dbReference>
<reference evidence="18" key="1">
    <citation type="submission" date="2015-09" db="EMBL/GenBank/DDBJ databases">
        <authorList>
            <person name="Sai Rama Sridatta P."/>
        </authorList>
    </citation>
    <scope>NUCLEOTIDE SEQUENCE [LARGE SCALE GENOMIC DNA]</scope>
</reference>